<reference evidence="6" key="1">
    <citation type="submission" date="2017-09" db="EMBL/GenBank/DDBJ databases">
        <authorList>
            <person name="Varghese N."/>
            <person name="Submissions S."/>
        </authorList>
    </citation>
    <scope>NUCLEOTIDE SEQUENCE [LARGE SCALE GENOMIC DNA]</scope>
    <source>
        <strain evidence="6">MSL47</strain>
    </source>
</reference>
<feature type="domain" description="Periplasmic binding protein" evidence="4">
    <location>
        <begin position="39"/>
        <end position="291"/>
    </location>
</feature>
<organism evidence="5 6">
    <name type="scientific">Orenia metallireducens</name>
    <dbReference type="NCBI Taxonomy" id="1413210"/>
    <lineage>
        <taxon>Bacteria</taxon>
        <taxon>Bacillati</taxon>
        <taxon>Bacillota</taxon>
        <taxon>Clostridia</taxon>
        <taxon>Halanaerobiales</taxon>
        <taxon>Halobacteroidaceae</taxon>
        <taxon>Orenia</taxon>
    </lineage>
</organism>
<dbReference type="PANTHER" id="PTHR30036:SF7">
    <property type="entry name" value="ABC TRANSPORTER PERIPLASMIC-BINDING PROTEIN YPHF"/>
    <property type="match status" value="1"/>
</dbReference>
<evidence type="ECO:0000256" key="1">
    <source>
        <dbReference type="ARBA" id="ARBA00004196"/>
    </source>
</evidence>
<comment type="similarity">
    <text evidence="2">Belongs to the bacterial solute-binding protein 2 family.</text>
</comment>
<evidence type="ECO:0000259" key="4">
    <source>
        <dbReference type="Pfam" id="PF13407"/>
    </source>
</evidence>
<dbReference type="GO" id="GO:0030288">
    <property type="term" value="C:outer membrane-bounded periplasmic space"/>
    <property type="evidence" value="ECO:0007669"/>
    <property type="project" value="TreeGrafter"/>
</dbReference>
<dbReference type="GO" id="GO:0030246">
    <property type="term" value="F:carbohydrate binding"/>
    <property type="evidence" value="ECO:0007669"/>
    <property type="project" value="TreeGrafter"/>
</dbReference>
<evidence type="ECO:0000313" key="5">
    <source>
        <dbReference type="EMBL" id="SNY21092.1"/>
    </source>
</evidence>
<dbReference type="Proteomes" id="UP000219573">
    <property type="component" value="Unassembled WGS sequence"/>
</dbReference>
<sequence length="314" mass="33332">MLKRKGVLLVLVLLLTTMILASCGENQSAQKDPNEEKIFVLVPKLVSHPYFKLSAEGMEQAAQDLNVDARFVGPQKADAAKQVSTIENLIVQGVDGISISPVDANAIKPVIKQAMDKGIKVITFDADAPGSGRTAYIGTGNKAAGKKAGEAMAKKLNGKGKVAIMTGQLGAENLNQRIAGFKEAFKGTDIEVVKVEANNDDMSLALSQAEALLQAYDLDGIFASSASGAPAAAQALKSKDLVGDVVIIGFDDMPQTLNYIREGVVYATIAQRPDLMGYKSVELLLKLTEGGEIDEFIDTGVAVVTKENIDTYKE</sequence>
<keyword evidence="6" id="KW-1185">Reference proteome</keyword>
<evidence type="ECO:0000313" key="6">
    <source>
        <dbReference type="Proteomes" id="UP000219573"/>
    </source>
</evidence>
<dbReference type="PROSITE" id="PS51257">
    <property type="entry name" value="PROKAR_LIPOPROTEIN"/>
    <property type="match status" value="1"/>
</dbReference>
<dbReference type="SUPFAM" id="SSF53822">
    <property type="entry name" value="Periplasmic binding protein-like I"/>
    <property type="match status" value="1"/>
</dbReference>
<name>A0A285GBY2_9FIRM</name>
<proteinExistence type="inferred from homology"/>
<dbReference type="EMBL" id="OBDZ01000006">
    <property type="protein sequence ID" value="SNY21092.1"/>
    <property type="molecule type" value="Genomic_DNA"/>
</dbReference>
<gene>
    <name evidence="5" type="ORF">SAMN06265827_106112</name>
</gene>
<dbReference type="InterPro" id="IPR028082">
    <property type="entry name" value="Peripla_BP_I"/>
</dbReference>
<feature type="chain" id="PRO_5038522813" evidence="3">
    <location>
        <begin position="22"/>
        <end position="314"/>
    </location>
</feature>
<dbReference type="InterPro" id="IPR025997">
    <property type="entry name" value="SBP_2_dom"/>
</dbReference>
<dbReference type="Gene3D" id="3.40.50.2300">
    <property type="match status" value="2"/>
</dbReference>
<protein>
    <submittedName>
        <fullName evidence="5">Monosaccharide ABC transporter substrate-binding protein, CUT2 family</fullName>
    </submittedName>
</protein>
<dbReference type="Pfam" id="PF13407">
    <property type="entry name" value="Peripla_BP_4"/>
    <property type="match status" value="1"/>
</dbReference>
<dbReference type="AlphaFoldDB" id="A0A285GBY2"/>
<keyword evidence="3" id="KW-0732">Signal</keyword>
<comment type="subcellular location">
    <subcellularLocation>
        <location evidence="1">Cell envelope</location>
    </subcellularLocation>
</comment>
<evidence type="ECO:0000256" key="2">
    <source>
        <dbReference type="ARBA" id="ARBA00007639"/>
    </source>
</evidence>
<evidence type="ECO:0000256" key="3">
    <source>
        <dbReference type="SAM" id="SignalP"/>
    </source>
</evidence>
<dbReference type="RefSeq" id="WP_097017137.1">
    <property type="nucleotide sequence ID" value="NZ_OBDZ01000006.1"/>
</dbReference>
<dbReference type="InterPro" id="IPR050555">
    <property type="entry name" value="Bact_Solute-Bind_Prot2"/>
</dbReference>
<dbReference type="PANTHER" id="PTHR30036">
    <property type="entry name" value="D-XYLOSE-BINDING PERIPLASMIC PROTEIN"/>
    <property type="match status" value="1"/>
</dbReference>
<accession>A0A285GBY2</accession>
<dbReference type="OrthoDB" id="569491at2"/>
<feature type="signal peptide" evidence="3">
    <location>
        <begin position="1"/>
        <end position="21"/>
    </location>
</feature>
<dbReference type="CDD" id="cd06314">
    <property type="entry name" value="PBP1_tmGBP"/>
    <property type="match status" value="1"/>
</dbReference>